<protein>
    <submittedName>
        <fullName evidence="4">Nucleus export protein BRL1</fullName>
    </submittedName>
</protein>
<keyword evidence="5" id="KW-1185">Reference proteome</keyword>
<feature type="transmembrane region" description="Helical" evidence="2">
    <location>
        <begin position="431"/>
        <end position="453"/>
    </location>
</feature>
<dbReference type="Pfam" id="PF10104">
    <property type="entry name" value="Brr6_like_C_C"/>
    <property type="match status" value="1"/>
</dbReference>
<dbReference type="GO" id="GO:0031965">
    <property type="term" value="C:nuclear membrane"/>
    <property type="evidence" value="ECO:0007669"/>
    <property type="project" value="InterPro"/>
</dbReference>
<dbReference type="InParanoid" id="K0KMB3"/>
<evidence type="ECO:0000256" key="2">
    <source>
        <dbReference type="SAM" id="Phobius"/>
    </source>
</evidence>
<dbReference type="InterPro" id="IPR040202">
    <property type="entry name" value="Brl1/Brr6"/>
</dbReference>
<dbReference type="PANTHER" id="PTHR28136">
    <property type="entry name" value="NUCLEUS EXPORT PROTEIN BRR6"/>
    <property type="match status" value="1"/>
</dbReference>
<feature type="region of interest" description="Disordered" evidence="1">
    <location>
        <begin position="1"/>
        <end position="57"/>
    </location>
</feature>
<feature type="region of interest" description="Disordered" evidence="1">
    <location>
        <begin position="489"/>
        <end position="522"/>
    </location>
</feature>
<dbReference type="EMBL" id="CAIF01000108">
    <property type="protein sequence ID" value="CCH44126.1"/>
    <property type="molecule type" value="Genomic_DNA"/>
</dbReference>
<feature type="region of interest" description="Disordered" evidence="1">
    <location>
        <begin position="74"/>
        <end position="99"/>
    </location>
</feature>
<feature type="compositionally biased region" description="Low complexity" evidence="1">
    <location>
        <begin position="8"/>
        <end position="28"/>
    </location>
</feature>
<dbReference type="Proteomes" id="UP000009328">
    <property type="component" value="Unassembled WGS sequence"/>
</dbReference>
<organism evidence="4 5">
    <name type="scientific">Wickerhamomyces ciferrii (strain ATCC 14091 / BCRC 22168 / CBS 111 / JCM 3599 / NBRC 0793 / NRRL Y-1031 F-60-10)</name>
    <name type="common">Yeast</name>
    <name type="synonym">Pichia ciferrii</name>
    <dbReference type="NCBI Taxonomy" id="1206466"/>
    <lineage>
        <taxon>Eukaryota</taxon>
        <taxon>Fungi</taxon>
        <taxon>Dikarya</taxon>
        <taxon>Ascomycota</taxon>
        <taxon>Saccharomycotina</taxon>
        <taxon>Saccharomycetes</taxon>
        <taxon>Phaffomycetales</taxon>
        <taxon>Wickerhamomycetaceae</taxon>
        <taxon>Wickerhamomyces</taxon>
    </lineage>
</organism>
<comment type="caution">
    <text evidence="4">The sequence shown here is derived from an EMBL/GenBank/DDBJ whole genome shotgun (WGS) entry which is preliminary data.</text>
</comment>
<feature type="compositionally biased region" description="Low complexity" evidence="1">
    <location>
        <begin position="207"/>
        <end position="226"/>
    </location>
</feature>
<dbReference type="GO" id="GO:0055088">
    <property type="term" value="P:lipid homeostasis"/>
    <property type="evidence" value="ECO:0007669"/>
    <property type="project" value="InterPro"/>
</dbReference>
<evidence type="ECO:0000256" key="1">
    <source>
        <dbReference type="SAM" id="MobiDB-lite"/>
    </source>
</evidence>
<dbReference type="InterPro" id="IPR018767">
    <property type="entry name" value="Brl1/Brr6_dom"/>
</dbReference>
<keyword evidence="2" id="KW-1133">Transmembrane helix</keyword>
<evidence type="ECO:0000259" key="3">
    <source>
        <dbReference type="SMART" id="SM01042"/>
    </source>
</evidence>
<dbReference type="AlphaFoldDB" id="K0KMB3"/>
<dbReference type="HOGENOM" id="CLU_521954_0_0_1"/>
<dbReference type="GO" id="GO:0006998">
    <property type="term" value="P:nuclear envelope organization"/>
    <property type="evidence" value="ECO:0007669"/>
    <property type="project" value="InterPro"/>
</dbReference>
<evidence type="ECO:0000313" key="4">
    <source>
        <dbReference type="EMBL" id="CCH44126.1"/>
    </source>
</evidence>
<feature type="compositionally biased region" description="Polar residues" evidence="1">
    <location>
        <begin position="87"/>
        <end position="96"/>
    </location>
</feature>
<accession>K0KMB3</accession>
<sequence length="522" mass="57701">MGVEESIGNLSLDGGMSLLSSSTPSKKPQSNDDDMILNKTSGLSISDEDEDGDKKMKETTLQSRLLAKRLQYQHPHTPVRSSPLKMSVNSANSPTSQDHEILSDDEMNIDDSDVMMTEADTSHSFSQSFAHTAHTIFSPTELGARIATTTKSPFKSNLNKELQETADDNSFINDSISSSIEHGDDENSDSSLRNRNQPQQLGLVRFSSNTNTNTTTTTQDSTQDLDSTFDEDSTNQDSSSQDNFMTPAASNGMLRTPWGKTPIQLQTHHHHYYPSNPSSAFSTPSRTPNGSQYTPYKDIIPLPAPWSKAAEPKAPTPYIISSYLQLLFNVVTSSIAIYILINAIKTVKSDINLKMEEYAAEIAMEVSRCTRSYIENKCAPETRVSALEVLCTEWERCMNRDPTTQAGKASVSAETLGLILNSLIEPIGIKAIIVFGVGLIGWAFTSNFVFGFVRAKSYYGWDSNIDPYQLGQQQQLQWDQYQQQGYPSTPARMLPLGPPPSGQNYTPGGPSQNWDYNYTPSR</sequence>
<proteinExistence type="predicted"/>
<feature type="compositionally biased region" description="Low complexity" evidence="1">
    <location>
        <begin position="168"/>
        <end position="180"/>
    </location>
</feature>
<feature type="compositionally biased region" description="Polar residues" evidence="1">
    <location>
        <begin position="275"/>
        <end position="293"/>
    </location>
</feature>
<feature type="compositionally biased region" description="Polar residues" evidence="1">
    <location>
        <begin position="502"/>
        <end position="522"/>
    </location>
</feature>
<gene>
    <name evidence="4" type="ORF">BN7_3684</name>
</gene>
<reference evidence="4 5" key="1">
    <citation type="journal article" date="2012" name="Eukaryot. Cell">
        <title>Draft genome sequence of Wickerhamomyces ciferrii NRRL Y-1031 F-60-10.</title>
        <authorList>
            <person name="Schneider J."/>
            <person name="Andrea H."/>
            <person name="Blom J."/>
            <person name="Jaenicke S."/>
            <person name="Ruckert C."/>
            <person name="Schorsch C."/>
            <person name="Szczepanowski R."/>
            <person name="Farwick M."/>
            <person name="Goesmann A."/>
            <person name="Puhler A."/>
            <person name="Schaffer S."/>
            <person name="Tauch A."/>
            <person name="Kohler T."/>
            <person name="Brinkrolf K."/>
        </authorList>
    </citation>
    <scope>NUCLEOTIDE SEQUENCE [LARGE SCALE GENOMIC DNA]</scope>
    <source>
        <strain evidence="5">ATCC 14091 / BCRC 22168 / CBS 111 / JCM 3599 / NBRC 0793 / NRRL Y-1031 F-60-10</strain>
    </source>
</reference>
<feature type="region of interest" description="Disordered" evidence="1">
    <location>
        <begin position="165"/>
        <end position="293"/>
    </location>
</feature>
<evidence type="ECO:0000313" key="5">
    <source>
        <dbReference type="Proteomes" id="UP000009328"/>
    </source>
</evidence>
<keyword evidence="2" id="KW-0472">Membrane</keyword>
<dbReference type="SMART" id="SM01042">
    <property type="entry name" value="Brr6_like_C_C"/>
    <property type="match status" value="1"/>
</dbReference>
<feature type="domain" description="Brl1/Brr6" evidence="3">
    <location>
        <begin position="320"/>
        <end position="454"/>
    </location>
</feature>
<keyword evidence="2" id="KW-0812">Transmembrane</keyword>
<dbReference type="eggNOG" id="KOG4503">
    <property type="taxonomic scope" value="Eukaryota"/>
</dbReference>
<name>K0KMB3_WICCF</name>
<feature type="compositionally biased region" description="Polar residues" evidence="1">
    <location>
        <begin position="189"/>
        <end position="200"/>
    </location>
</feature>
<dbReference type="PANTHER" id="PTHR28136:SF1">
    <property type="entry name" value="NUCLEUS EXPORT PROTEIN BRL1"/>
    <property type="match status" value="1"/>
</dbReference>
<dbReference type="FunCoup" id="K0KMB3">
    <property type="interactions" value="30"/>
</dbReference>